<protein>
    <submittedName>
        <fullName evidence="2">Uncharacterized protein</fullName>
    </submittedName>
</protein>
<organism evidence="2">
    <name type="scientific">marine sediment metagenome</name>
    <dbReference type="NCBI Taxonomy" id="412755"/>
    <lineage>
        <taxon>unclassified sequences</taxon>
        <taxon>metagenomes</taxon>
        <taxon>ecological metagenomes</taxon>
    </lineage>
</organism>
<reference evidence="2" key="1">
    <citation type="journal article" date="2015" name="Nature">
        <title>Complex archaea that bridge the gap between prokaryotes and eukaryotes.</title>
        <authorList>
            <person name="Spang A."/>
            <person name="Saw J.H."/>
            <person name="Jorgensen S.L."/>
            <person name="Zaremba-Niedzwiedzka K."/>
            <person name="Martijn J."/>
            <person name="Lind A.E."/>
            <person name="van Eijk R."/>
            <person name="Schleper C."/>
            <person name="Guy L."/>
            <person name="Ettema T.J."/>
        </authorList>
    </citation>
    <scope>NUCLEOTIDE SEQUENCE</scope>
</reference>
<comment type="caution">
    <text evidence="2">The sequence shown here is derived from an EMBL/GenBank/DDBJ whole genome shotgun (WGS) entry which is preliminary data.</text>
</comment>
<dbReference type="AlphaFoldDB" id="A0A0F9WX06"/>
<feature type="region of interest" description="Disordered" evidence="1">
    <location>
        <begin position="1"/>
        <end position="22"/>
    </location>
</feature>
<gene>
    <name evidence="2" type="ORF">LCGC14_0297720</name>
</gene>
<evidence type="ECO:0000256" key="1">
    <source>
        <dbReference type="SAM" id="MobiDB-lite"/>
    </source>
</evidence>
<sequence length="195" mass="22337">MQRVREAISRRTDGTHQMDAGRKRSAPLCRVQAAVANLRTCAAEARKEADMCMIVDEAVTKKVQARLKRGGGVARFWKVFRVEPWDKRTLRAVAFPNRKNGKINRPGRYRSSRQKKSYRATTIYSGYHVFYTEEAANSWADTGWFRETMKTVPVWCRKADFVVGGHWKDHQAFQAVFTHIKIKPKDFAKATGGKA</sequence>
<proteinExistence type="predicted"/>
<dbReference type="EMBL" id="LAZR01000183">
    <property type="protein sequence ID" value="KKN83533.1"/>
    <property type="molecule type" value="Genomic_DNA"/>
</dbReference>
<evidence type="ECO:0000313" key="2">
    <source>
        <dbReference type="EMBL" id="KKN83533.1"/>
    </source>
</evidence>
<accession>A0A0F9WX06</accession>
<name>A0A0F9WX06_9ZZZZ</name>